<sequence length="30" mass="3247">MAWVDAFGKAAKFFDLFVLPRLGLGGSKGF</sequence>
<name>A0A834XC80_9FABA</name>
<dbReference type="EMBL" id="JAAIUW010000002">
    <property type="protein sequence ID" value="KAF7842753.1"/>
    <property type="molecule type" value="Genomic_DNA"/>
</dbReference>
<comment type="caution">
    <text evidence="2">The sequence shown here is derived from an EMBL/GenBank/DDBJ whole genome shotgun (WGS) entry which is preliminary data.</text>
</comment>
<gene>
    <name evidence="2" type="ORF">G2W53_005051</name>
    <name evidence="1" type="ORF">G2W53_044646</name>
</gene>
<evidence type="ECO:0000313" key="3">
    <source>
        <dbReference type="Proteomes" id="UP000634136"/>
    </source>
</evidence>
<dbReference type="Proteomes" id="UP000634136">
    <property type="component" value="Unassembled WGS sequence"/>
</dbReference>
<evidence type="ECO:0000313" key="1">
    <source>
        <dbReference type="EMBL" id="KAF7800865.1"/>
    </source>
</evidence>
<organism evidence="2 3">
    <name type="scientific">Senna tora</name>
    <dbReference type="NCBI Taxonomy" id="362788"/>
    <lineage>
        <taxon>Eukaryota</taxon>
        <taxon>Viridiplantae</taxon>
        <taxon>Streptophyta</taxon>
        <taxon>Embryophyta</taxon>
        <taxon>Tracheophyta</taxon>
        <taxon>Spermatophyta</taxon>
        <taxon>Magnoliopsida</taxon>
        <taxon>eudicotyledons</taxon>
        <taxon>Gunneridae</taxon>
        <taxon>Pentapetalae</taxon>
        <taxon>rosids</taxon>
        <taxon>fabids</taxon>
        <taxon>Fabales</taxon>
        <taxon>Fabaceae</taxon>
        <taxon>Caesalpinioideae</taxon>
        <taxon>Cassia clade</taxon>
        <taxon>Senna</taxon>
    </lineage>
</organism>
<keyword evidence="3" id="KW-1185">Reference proteome</keyword>
<protein>
    <submittedName>
        <fullName evidence="2">Uncharacterized protein</fullName>
    </submittedName>
</protein>
<proteinExistence type="predicted"/>
<dbReference type="AlphaFoldDB" id="A0A834XC80"/>
<evidence type="ECO:0000313" key="2">
    <source>
        <dbReference type="EMBL" id="KAF7842753.1"/>
    </source>
</evidence>
<reference evidence="2" key="1">
    <citation type="submission" date="2020-09" db="EMBL/GenBank/DDBJ databases">
        <title>Genome-Enabled Discovery of Anthraquinone Biosynthesis in Senna tora.</title>
        <authorList>
            <person name="Kang S.-H."/>
            <person name="Pandey R.P."/>
            <person name="Lee C.-M."/>
            <person name="Sim J.-S."/>
            <person name="Jeong J.-T."/>
            <person name="Choi B.-S."/>
            <person name="Jung M."/>
            <person name="Ginzburg D."/>
            <person name="Zhao K."/>
            <person name="Won S.Y."/>
            <person name="Oh T.-J."/>
            <person name="Yu Y."/>
            <person name="Kim N.-H."/>
            <person name="Lee O.R."/>
            <person name="Lee T.-H."/>
            <person name="Bashyal P."/>
            <person name="Kim T.-S."/>
            <person name="Lee W.-H."/>
            <person name="Kawkins C."/>
            <person name="Kim C.-K."/>
            <person name="Kim J.S."/>
            <person name="Ahn B.O."/>
            <person name="Rhee S.Y."/>
            <person name="Sohng J.K."/>
        </authorList>
    </citation>
    <scope>NUCLEOTIDE SEQUENCE</scope>
    <source>
        <tissue evidence="2">Leaf</tissue>
    </source>
</reference>
<dbReference type="EMBL" id="JAAIUW010000136">
    <property type="protein sequence ID" value="KAF7800865.1"/>
    <property type="molecule type" value="Genomic_DNA"/>
</dbReference>
<accession>A0A834XC80</accession>